<evidence type="ECO:0000313" key="2">
    <source>
        <dbReference type="EMBL" id="GBP81888.1"/>
    </source>
</evidence>
<proteinExistence type="predicted"/>
<keyword evidence="3" id="KW-1185">Reference proteome</keyword>
<comment type="caution">
    <text evidence="2">The sequence shown here is derived from an EMBL/GenBank/DDBJ whole genome shotgun (WGS) entry which is preliminary data.</text>
</comment>
<dbReference type="Proteomes" id="UP000299102">
    <property type="component" value="Unassembled WGS sequence"/>
</dbReference>
<evidence type="ECO:0000256" key="1">
    <source>
        <dbReference type="SAM" id="Phobius"/>
    </source>
</evidence>
<keyword evidence="1" id="KW-1133">Transmembrane helix</keyword>
<protein>
    <submittedName>
        <fullName evidence="2">Uncharacterized protein</fullName>
    </submittedName>
</protein>
<dbReference type="EMBL" id="BGZK01001536">
    <property type="protein sequence ID" value="GBP81888.1"/>
    <property type="molecule type" value="Genomic_DNA"/>
</dbReference>
<keyword evidence="1" id="KW-0472">Membrane</keyword>
<name>A0A4C1Z0L9_EUMVA</name>
<reference evidence="2 3" key="1">
    <citation type="journal article" date="2019" name="Commun. Biol.">
        <title>The bagworm genome reveals a unique fibroin gene that provides high tensile strength.</title>
        <authorList>
            <person name="Kono N."/>
            <person name="Nakamura H."/>
            <person name="Ohtoshi R."/>
            <person name="Tomita M."/>
            <person name="Numata K."/>
            <person name="Arakawa K."/>
        </authorList>
    </citation>
    <scope>NUCLEOTIDE SEQUENCE [LARGE SCALE GENOMIC DNA]</scope>
</reference>
<gene>
    <name evidence="2" type="ORF">EVAR_87025_1</name>
</gene>
<keyword evidence="1" id="KW-0812">Transmembrane</keyword>
<accession>A0A4C1Z0L9</accession>
<evidence type="ECO:0000313" key="3">
    <source>
        <dbReference type="Proteomes" id="UP000299102"/>
    </source>
</evidence>
<sequence length="126" mass="14489">MAFLNESEKVLMRCAFRPASDVFGFFRLSAFAFSTIVLSYLSAIQSPLYNEEWKYSPNLEYPMPPPLRYCPAPLGGERPVIDSTNDITMPYQLYYLEQLGSSDFFFSVFDECCQRRKPVALQIPTV</sequence>
<dbReference type="AlphaFoldDB" id="A0A4C1Z0L9"/>
<feature type="transmembrane region" description="Helical" evidence="1">
    <location>
        <begin position="25"/>
        <end position="44"/>
    </location>
</feature>
<organism evidence="2 3">
    <name type="scientific">Eumeta variegata</name>
    <name type="common">Bagworm moth</name>
    <name type="synonym">Eumeta japonica</name>
    <dbReference type="NCBI Taxonomy" id="151549"/>
    <lineage>
        <taxon>Eukaryota</taxon>
        <taxon>Metazoa</taxon>
        <taxon>Ecdysozoa</taxon>
        <taxon>Arthropoda</taxon>
        <taxon>Hexapoda</taxon>
        <taxon>Insecta</taxon>
        <taxon>Pterygota</taxon>
        <taxon>Neoptera</taxon>
        <taxon>Endopterygota</taxon>
        <taxon>Lepidoptera</taxon>
        <taxon>Glossata</taxon>
        <taxon>Ditrysia</taxon>
        <taxon>Tineoidea</taxon>
        <taxon>Psychidae</taxon>
        <taxon>Oiketicinae</taxon>
        <taxon>Eumeta</taxon>
    </lineage>
</organism>